<dbReference type="Pfam" id="PF13412">
    <property type="entry name" value="HTH_24"/>
    <property type="match status" value="1"/>
</dbReference>
<gene>
    <name evidence="5" type="ORF">ENJ10_03145</name>
</gene>
<dbReference type="AlphaFoldDB" id="A0A7V1PTP6"/>
<reference evidence="5" key="1">
    <citation type="journal article" date="2020" name="mSystems">
        <title>Genome- and Community-Level Interaction Insights into Carbon Utilization and Element Cycling Functions of Hydrothermarchaeota in Hydrothermal Sediment.</title>
        <authorList>
            <person name="Zhou Z."/>
            <person name="Liu Y."/>
            <person name="Xu W."/>
            <person name="Pan J."/>
            <person name="Luo Z.H."/>
            <person name="Li M."/>
        </authorList>
    </citation>
    <scope>NUCLEOTIDE SEQUENCE [LARGE SCALE GENOMIC DNA]</scope>
    <source>
        <strain evidence="5">HyVt-456</strain>
    </source>
</reference>
<dbReference type="InterPro" id="IPR019887">
    <property type="entry name" value="Tscrpt_reg_AsnC/Lrp_C"/>
</dbReference>
<sequence>MFMRDKIDNIDIAILEILQKQARTKRNEIAEVVGLSLPSVSERISKLMEKGYISGFHTHLDPKKFELNVTAFIFVTTDLSDTSNEISIKAKAHSFVQECHSITGSGSHIMKVRVRDIDQLETFLNTVRSWSGVKNTQTNIVLSTAKETMDLPVREIKS</sequence>
<dbReference type="EMBL" id="DRLD01000085">
    <property type="protein sequence ID" value="HED09660.1"/>
    <property type="molecule type" value="Genomic_DNA"/>
</dbReference>
<dbReference type="InterPro" id="IPR011008">
    <property type="entry name" value="Dimeric_a/b-barrel"/>
</dbReference>
<comment type="caution">
    <text evidence="5">The sequence shown here is derived from an EMBL/GenBank/DDBJ whole genome shotgun (WGS) entry which is preliminary data.</text>
</comment>
<evidence type="ECO:0000256" key="1">
    <source>
        <dbReference type="ARBA" id="ARBA00023015"/>
    </source>
</evidence>
<dbReference type="CDD" id="cd00090">
    <property type="entry name" value="HTH_ARSR"/>
    <property type="match status" value="1"/>
</dbReference>
<dbReference type="PANTHER" id="PTHR30154:SF53">
    <property type="entry name" value="HTH-TYPE TRANSCRIPTIONAL REGULATOR LRPC"/>
    <property type="match status" value="1"/>
</dbReference>
<dbReference type="Pfam" id="PF01037">
    <property type="entry name" value="AsnC_trans_reg"/>
    <property type="match status" value="1"/>
</dbReference>
<dbReference type="GO" id="GO:0043565">
    <property type="term" value="F:sequence-specific DNA binding"/>
    <property type="evidence" value="ECO:0007669"/>
    <property type="project" value="InterPro"/>
</dbReference>
<dbReference type="GO" id="GO:0005829">
    <property type="term" value="C:cytosol"/>
    <property type="evidence" value="ECO:0007669"/>
    <property type="project" value="TreeGrafter"/>
</dbReference>
<feature type="domain" description="HTH asnC-type" evidence="4">
    <location>
        <begin position="7"/>
        <end position="70"/>
    </location>
</feature>
<dbReference type="Proteomes" id="UP000886005">
    <property type="component" value="Unassembled WGS sequence"/>
</dbReference>
<dbReference type="SUPFAM" id="SSF54909">
    <property type="entry name" value="Dimeric alpha+beta barrel"/>
    <property type="match status" value="1"/>
</dbReference>
<evidence type="ECO:0000256" key="3">
    <source>
        <dbReference type="ARBA" id="ARBA00023163"/>
    </source>
</evidence>
<dbReference type="Gene3D" id="3.30.70.920">
    <property type="match status" value="1"/>
</dbReference>
<accession>A0A7V1PTP6</accession>
<keyword evidence="1" id="KW-0805">Transcription regulation</keyword>
<dbReference type="Gene3D" id="1.10.10.10">
    <property type="entry name" value="Winged helix-like DNA-binding domain superfamily/Winged helix DNA-binding domain"/>
    <property type="match status" value="1"/>
</dbReference>
<dbReference type="InterPro" id="IPR019888">
    <property type="entry name" value="Tscrpt_reg_AsnC-like"/>
</dbReference>
<dbReference type="InterPro" id="IPR036388">
    <property type="entry name" value="WH-like_DNA-bd_sf"/>
</dbReference>
<dbReference type="SMART" id="SM00344">
    <property type="entry name" value="HTH_ASNC"/>
    <property type="match status" value="1"/>
</dbReference>
<dbReference type="PRINTS" id="PR00033">
    <property type="entry name" value="HTHASNC"/>
</dbReference>
<dbReference type="SUPFAM" id="SSF46785">
    <property type="entry name" value="Winged helix' DNA-binding domain"/>
    <property type="match status" value="1"/>
</dbReference>
<keyword evidence="3" id="KW-0804">Transcription</keyword>
<dbReference type="InterPro" id="IPR000485">
    <property type="entry name" value="AsnC-type_HTH_dom"/>
</dbReference>
<organism evidence="5">
    <name type="scientific">Caldithrix abyssi</name>
    <dbReference type="NCBI Taxonomy" id="187145"/>
    <lineage>
        <taxon>Bacteria</taxon>
        <taxon>Pseudomonadati</taxon>
        <taxon>Calditrichota</taxon>
        <taxon>Calditrichia</taxon>
        <taxon>Calditrichales</taxon>
        <taxon>Calditrichaceae</taxon>
        <taxon>Caldithrix</taxon>
    </lineage>
</organism>
<keyword evidence="2" id="KW-0238">DNA-binding</keyword>
<evidence type="ECO:0000313" key="5">
    <source>
        <dbReference type="EMBL" id="HED09660.1"/>
    </source>
</evidence>
<dbReference type="InterPro" id="IPR011991">
    <property type="entry name" value="ArsR-like_HTH"/>
</dbReference>
<dbReference type="PROSITE" id="PS50956">
    <property type="entry name" value="HTH_ASNC_2"/>
    <property type="match status" value="1"/>
</dbReference>
<dbReference type="InterPro" id="IPR036390">
    <property type="entry name" value="WH_DNA-bd_sf"/>
</dbReference>
<dbReference type="GO" id="GO:0043200">
    <property type="term" value="P:response to amino acid"/>
    <property type="evidence" value="ECO:0007669"/>
    <property type="project" value="TreeGrafter"/>
</dbReference>
<evidence type="ECO:0000259" key="4">
    <source>
        <dbReference type="PROSITE" id="PS50956"/>
    </source>
</evidence>
<dbReference type="GO" id="GO:0006355">
    <property type="term" value="P:regulation of DNA-templated transcription"/>
    <property type="evidence" value="ECO:0007669"/>
    <property type="project" value="UniProtKB-ARBA"/>
</dbReference>
<proteinExistence type="predicted"/>
<name>A0A7V1PTP6_CALAY</name>
<protein>
    <submittedName>
        <fullName evidence="5">Lrp/AsnC family transcriptional regulator</fullName>
    </submittedName>
</protein>
<evidence type="ECO:0000256" key="2">
    <source>
        <dbReference type="ARBA" id="ARBA00023125"/>
    </source>
</evidence>
<dbReference type="PANTHER" id="PTHR30154">
    <property type="entry name" value="LEUCINE-RESPONSIVE REGULATORY PROTEIN"/>
    <property type="match status" value="1"/>
</dbReference>